<dbReference type="PANTHER" id="PTHR43472:SF1">
    <property type="entry name" value="PHOSPHORIBOSYLAMINE--GLYCINE LIGASE, CHLOROPLASTIC"/>
    <property type="match status" value="1"/>
</dbReference>
<keyword evidence="6 17" id="KW-0436">Ligase</keyword>
<dbReference type="EC" id="6.3.4.13" evidence="4 17"/>
<evidence type="ECO:0000256" key="8">
    <source>
        <dbReference type="ARBA" id="ARBA00022741"/>
    </source>
</evidence>
<dbReference type="AlphaFoldDB" id="A0A0S7XVA2"/>
<keyword evidence="10 18" id="KW-0067">ATP-binding</keyword>
<dbReference type="InterPro" id="IPR000115">
    <property type="entry name" value="PRibGlycinamide_synth"/>
</dbReference>
<dbReference type="FunFam" id="3.40.50.20:FF:000006">
    <property type="entry name" value="Phosphoribosylamine--glycine ligase, chloroplastic"/>
    <property type="match status" value="1"/>
</dbReference>
<dbReference type="PANTHER" id="PTHR43472">
    <property type="entry name" value="PHOSPHORIBOSYLAMINE--GLYCINE LIGASE"/>
    <property type="match status" value="1"/>
</dbReference>
<keyword evidence="9 17" id="KW-0658">Purine biosynthesis</keyword>
<evidence type="ECO:0000259" key="19">
    <source>
        <dbReference type="PROSITE" id="PS50975"/>
    </source>
</evidence>
<evidence type="ECO:0000313" key="21">
    <source>
        <dbReference type="Proteomes" id="UP000051861"/>
    </source>
</evidence>
<dbReference type="UniPathway" id="UPA00074">
    <property type="reaction ID" value="UER00125"/>
</dbReference>
<dbReference type="SMART" id="SM01210">
    <property type="entry name" value="GARS_C"/>
    <property type="match status" value="1"/>
</dbReference>
<dbReference type="InterPro" id="IPR037123">
    <property type="entry name" value="PRibGlycinamide_synth_C_sf"/>
</dbReference>
<evidence type="ECO:0000256" key="9">
    <source>
        <dbReference type="ARBA" id="ARBA00022755"/>
    </source>
</evidence>
<comment type="pathway">
    <text evidence="3 17">Purine metabolism; IMP biosynthesis via de novo pathway; N(1)-(5-phospho-D-ribosyl)glycinamide from 5-phospho-alpha-D-ribose 1-diphosphate: step 2/2.</text>
</comment>
<reference evidence="20 21" key="1">
    <citation type="journal article" date="2015" name="Microbiome">
        <title>Genomic resolution of linkages in carbon, nitrogen, and sulfur cycling among widespread estuary sediment bacteria.</title>
        <authorList>
            <person name="Baker B.J."/>
            <person name="Lazar C.S."/>
            <person name="Teske A.P."/>
            <person name="Dick G.J."/>
        </authorList>
    </citation>
    <scope>NUCLEOTIDE SEQUENCE [LARGE SCALE GENOMIC DNA]</scope>
    <source>
        <strain evidence="20">DG_54_3</strain>
    </source>
</reference>
<evidence type="ECO:0000256" key="6">
    <source>
        <dbReference type="ARBA" id="ARBA00022598"/>
    </source>
</evidence>
<dbReference type="InterPro" id="IPR016185">
    <property type="entry name" value="PreATP-grasp_dom_sf"/>
</dbReference>
<dbReference type="Pfam" id="PF02843">
    <property type="entry name" value="GARS_C"/>
    <property type="match status" value="1"/>
</dbReference>
<dbReference type="Gene3D" id="3.90.600.10">
    <property type="entry name" value="Phosphoribosylglycinamide synthetase, C-terminal domain"/>
    <property type="match status" value="1"/>
</dbReference>
<dbReference type="EMBL" id="LIZX01000088">
    <property type="protein sequence ID" value="KPJ66179.1"/>
    <property type="molecule type" value="Genomic_DNA"/>
</dbReference>
<dbReference type="SUPFAM" id="SSF52440">
    <property type="entry name" value="PreATP-grasp domain"/>
    <property type="match status" value="1"/>
</dbReference>
<dbReference type="InterPro" id="IPR020561">
    <property type="entry name" value="PRibGlycinamid_synth_ATP-grasp"/>
</dbReference>
<evidence type="ECO:0000256" key="10">
    <source>
        <dbReference type="ARBA" id="ARBA00022840"/>
    </source>
</evidence>
<dbReference type="InterPro" id="IPR011054">
    <property type="entry name" value="Rudment_hybrid_motif"/>
</dbReference>
<evidence type="ECO:0000256" key="18">
    <source>
        <dbReference type="PROSITE-ProRule" id="PRU00409"/>
    </source>
</evidence>
<comment type="catalytic activity">
    <reaction evidence="17">
        <text>5-phospho-beta-D-ribosylamine + glycine + ATP = N(1)-(5-phospho-beta-D-ribosyl)glycinamide + ADP + phosphate + H(+)</text>
        <dbReference type="Rhea" id="RHEA:17453"/>
        <dbReference type="ChEBI" id="CHEBI:15378"/>
        <dbReference type="ChEBI" id="CHEBI:30616"/>
        <dbReference type="ChEBI" id="CHEBI:43474"/>
        <dbReference type="ChEBI" id="CHEBI:57305"/>
        <dbReference type="ChEBI" id="CHEBI:58681"/>
        <dbReference type="ChEBI" id="CHEBI:143788"/>
        <dbReference type="ChEBI" id="CHEBI:456216"/>
        <dbReference type="EC" id="6.3.4.13"/>
    </reaction>
</comment>
<dbReference type="GO" id="GO:0009113">
    <property type="term" value="P:purine nucleobase biosynthetic process"/>
    <property type="evidence" value="ECO:0007669"/>
    <property type="project" value="InterPro"/>
</dbReference>
<evidence type="ECO:0000256" key="16">
    <source>
        <dbReference type="ARBA" id="ARBA00079592"/>
    </source>
</evidence>
<dbReference type="Pfam" id="PF01071">
    <property type="entry name" value="GARS_A"/>
    <property type="match status" value="1"/>
</dbReference>
<evidence type="ECO:0000256" key="11">
    <source>
        <dbReference type="ARBA" id="ARBA00022842"/>
    </source>
</evidence>
<comment type="similarity">
    <text evidence="13 17">Belongs to the GARS family.</text>
</comment>
<dbReference type="FunFam" id="3.30.1490.20:FF:000006">
    <property type="entry name" value="phosphoribosylamine--glycine ligase, chloroplastic-like"/>
    <property type="match status" value="1"/>
</dbReference>
<evidence type="ECO:0000256" key="4">
    <source>
        <dbReference type="ARBA" id="ARBA00013255"/>
    </source>
</evidence>
<evidence type="ECO:0000256" key="1">
    <source>
        <dbReference type="ARBA" id="ARBA00001936"/>
    </source>
</evidence>
<name>A0A0S7XVA2_UNCSA</name>
<dbReference type="NCBIfam" id="TIGR00877">
    <property type="entry name" value="purD"/>
    <property type="match status" value="1"/>
</dbReference>
<dbReference type="Gene3D" id="3.40.50.20">
    <property type="match status" value="1"/>
</dbReference>
<evidence type="ECO:0000256" key="15">
    <source>
        <dbReference type="ARBA" id="ARBA00042864"/>
    </source>
</evidence>
<dbReference type="GO" id="GO:0046872">
    <property type="term" value="F:metal ion binding"/>
    <property type="evidence" value="ECO:0007669"/>
    <property type="project" value="UniProtKB-KW"/>
</dbReference>
<sequence length="426" mass="46069">MKILVVGSGGREHALTWKISQSPKVDKIYCAPGNAGTAELAENVEIKAEDIQGLKKFAMEKKIDLTVVGPETPLVAGITNIFEKEGLRIFGPCQEAATIEGSKVFSKQFMVKYEIPTAQAGIFDKAQDARDYINEMGAPLVVKADGLAAGKGVLVCSTDKEALSAVELIMEQKKFGKAGDKVIVEECLVGEEASIIAFTDGRSIVPLASSQDHKRVFDGDQGPNTGGMGAYSPAPIVSGRLMEEIDLNILKPFVSGMRQEGISYKGVIYAGIMVTKKGPMVLEFNCRFGDPETQPILMRMKSDLVPILEAVVEEKLNNKLIEWDERAAVCVVLASGGYPGKYEKGFPISGLDKIYQLENAVAFHAGTKSSEGKVLTSGGRVLGVAALGDNIKFAIDKAYRAVSLLSFKDMHYRKDIGKKALKYFSR</sequence>
<dbReference type="Pfam" id="PF02844">
    <property type="entry name" value="GARS_N"/>
    <property type="match status" value="1"/>
</dbReference>
<comment type="caution">
    <text evidence="20">The sequence shown here is derived from an EMBL/GenBank/DDBJ whole genome shotgun (WGS) entry which is preliminary data.</text>
</comment>
<keyword evidence="12" id="KW-0464">Manganese</keyword>
<dbReference type="GO" id="GO:0004637">
    <property type="term" value="F:phosphoribosylamine-glycine ligase activity"/>
    <property type="evidence" value="ECO:0007669"/>
    <property type="project" value="UniProtKB-UniRule"/>
</dbReference>
<evidence type="ECO:0000256" key="7">
    <source>
        <dbReference type="ARBA" id="ARBA00022723"/>
    </source>
</evidence>
<dbReference type="HAMAP" id="MF_00138">
    <property type="entry name" value="GARS"/>
    <property type="match status" value="1"/>
</dbReference>
<dbReference type="InterPro" id="IPR020559">
    <property type="entry name" value="PRibGlycinamide_synth_CS"/>
</dbReference>
<dbReference type="InterPro" id="IPR020560">
    <property type="entry name" value="PRibGlycinamide_synth_C-dom"/>
</dbReference>
<evidence type="ECO:0000256" key="17">
    <source>
        <dbReference type="HAMAP-Rule" id="MF_00138"/>
    </source>
</evidence>
<dbReference type="FunFam" id="3.90.600.10:FF:000001">
    <property type="entry name" value="Trifunctional purine biosynthetic protein adenosine-3"/>
    <property type="match status" value="1"/>
</dbReference>
<proteinExistence type="inferred from homology"/>
<dbReference type="FunFam" id="3.30.470.20:FF:000031">
    <property type="entry name" value="Phosphoribosylamine--glycine ligase"/>
    <property type="match status" value="1"/>
</dbReference>
<evidence type="ECO:0000256" key="2">
    <source>
        <dbReference type="ARBA" id="ARBA00001946"/>
    </source>
</evidence>
<comment type="cofactor">
    <cofactor evidence="1">
        <name>Mn(2+)</name>
        <dbReference type="ChEBI" id="CHEBI:29035"/>
    </cofactor>
</comment>
<dbReference type="Gene3D" id="3.30.470.20">
    <property type="entry name" value="ATP-grasp fold, B domain"/>
    <property type="match status" value="1"/>
</dbReference>
<dbReference type="SUPFAM" id="SSF51246">
    <property type="entry name" value="Rudiment single hybrid motif"/>
    <property type="match status" value="1"/>
</dbReference>
<dbReference type="InterPro" id="IPR020562">
    <property type="entry name" value="PRibGlycinamide_synth_N"/>
</dbReference>
<protein>
    <recommendedName>
        <fullName evidence="5 17">Phosphoribosylamine--glycine ligase</fullName>
        <ecNumber evidence="4 17">6.3.4.13</ecNumber>
    </recommendedName>
    <alternativeName>
        <fullName evidence="16 17">GARS</fullName>
    </alternativeName>
    <alternativeName>
        <fullName evidence="14 17">Glycinamide ribonucleotide synthetase</fullName>
    </alternativeName>
    <alternativeName>
        <fullName evidence="15 17">Phosphoribosylglycinamide synthetase</fullName>
    </alternativeName>
</protein>
<evidence type="ECO:0000256" key="5">
    <source>
        <dbReference type="ARBA" id="ARBA00020605"/>
    </source>
</evidence>
<comment type="cofactor">
    <cofactor evidence="2">
        <name>Mg(2+)</name>
        <dbReference type="ChEBI" id="CHEBI:18420"/>
    </cofactor>
</comment>
<evidence type="ECO:0000313" key="20">
    <source>
        <dbReference type="EMBL" id="KPJ66179.1"/>
    </source>
</evidence>
<dbReference type="GO" id="GO:0005524">
    <property type="term" value="F:ATP binding"/>
    <property type="evidence" value="ECO:0007669"/>
    <property type="project" value="UniProtKB-UniRule"/>
</dbReference>
<accession>A0A0S7XVA2</accession>
<evidence type="ECO:0000256" key="14">
    <source>
        <dbReference type="ARBA" id="ARBA00042242"/>
    </source>
</evidence>
<dbReference type="Proteomes" id="UP000051861">
    <property type="component" value="Unassembled WGS sequence"/>
</dbReference>
<dbReference type="PATRIC" id="fig|1703775.3.peg.3467"/>
<dbReference type="InterPro" id="IPR011761">
    <property type="entry name" value="ATP-grasp"/>
</dbReference>
<gene>
    <name evidence="17" type="primary">purD</name>
    <name evidence="20" type="ORF">AMJ44_08805</name>
</gene>
<evidence type="ECO:0000256" key="13">
    <source>
        <dbReference type="ARBA" id="ARBA00038345"/>
    </source>
</evidence>
<dbReference type="Gene3D" id="3.30.1490.20">
    <property type="entry name" value="ATP-grasp fold, A domain"/>
    <property type="match status" value="1"/>
</dbReference>
<organism evidence="20 21">
    <name type="scientific">candidate division WOR-1 bacterium DG_54_3</name>
    <dbReference type="NCBI Taxonomy" id="1703775"/>
    <lineage>
        <taxon>Bacteria</taxon>
        <taxon>Bacillati</taxon>
        <taxon>Saganbacteria</taxon>
    </lineage>
</organism>
<dbReference type="PROSITE" id="PS50975">
    <property type="entry name" value="ATP_GRASP"/>
    <property type="match status" value="1"/>
</dbReference>
<evidence type="ECO:0000256" key="12">
    <source>
        <dbReference type="ARBA" id="ARBA00023211"/>
    </source>
</evidence>
<dbReference type="GO" id="GO:0006189">
    <property type="term" value="P:'de novo' IMP biosynthetic process"/>
    <property type="evidence" value="ECO:0007669"/>
    <property type="project" value="UniProtKB-UniRule"/>
</dbReference>
<evidence type="ECO:0000256" key="3">
    <source>
        <dbReference type="ARBA" id="ARBA00005174"/>
    </source>
</evidence>
<dbReference type="PROSITE" id="PS00184">
    <property type="entry name" value="GARS"/>
    <property type="match status" value="1"/>
</dbReference>
<dbReference type="SUPFAM" id="SSF56059">
    <property type="entry name" value="Glutathione synthetase ATP-binding domain-like"/>
    <property type="match status" value="1"/>
</dbReference>
<keyword evidence="7" id="KW-0479">Metal-binding</keyword>
<keyword evidence="8 18" id="KW-0547">Nucleotide-binding</keyword>
<dbReference type="InterPro" id="IPR013815">
    <property type="entry name" value="ATP_grasp_subdomain_1"/>
</dbReference>
<keyword evidence="11" id="KW-0460">Magnesium</keyword>
<dbReference type="SMART" id="SM01209">
    <property type="entry name" value="GARS_A"/>
    <property type="match status" value="1"/>
</dbReference>
<feature type="domain" description="ATP-grasp" evidence="19">
    <location>
        <begin position="107"/>
        <end position="313"/>
    </location>
</feature>